<dbReference type="EMBL" id="CAJVAP010000033">
    <property type="protein sequence ID" value="CAG7619559.1"/>
    <property type="molecule type" value="Genomic_DNA"/>
</dbReference>
<keyword evidence="2" id="KW-0378">Hydrolase</keyword>
<proteinExistence type="predicted"/>
<dbReference type="InterPro" id="IPR050662">
    <property type="entry name" value="Sec-metab_biosynth-thioest"/>
</dbReference>
<accession>A0A916NIV3</accession>
<dbReference type="Pfam" id="PF00753">
    <property type="entry name" value="Lactamase_B"/>
    <property type="match status" value="1"/>
</dbReference>
<dbReference type="SMART" id="SM00849">
    <property type="entry name" value="Lactamase_B"/>
    <property type="match status" value="1"/>
</dbReference>
<gene>
    <name evidence="2" type="primary">gloB_3</name>
    <name evidence="2" type="ORF">LEUCIP111803_02302</name>
</gene>
<dbReference type="Proteomes" id="UP000693892">
    <property type="component" value="Unassembled WGS sequence"/>
</dbReference>
<reference evidence="2" key="1">
    <citation type="submission" date="2021-06" db="EMBL/GenBank/DDBJ databases">
        <authorList>
            <person name="Criscuolo A."/>
        </authorList>
    </citation>
    <scope>NUCLEOTIDE SEQUENCE</scope>
    <source>
        <strain evidence="2">CIP111803</strain>
    </source>
</reference>
<dbReference type="EC" id="3.1.2.6" evidence="2"/>
<name>A0A916NIV3_9MICO</name>
<comment type="caution">
    <text evidence="2">The sequence shown here is derived from an EMBL/GenBank/DDBJ whole genome shotgun (WGS) entry which is preliminary data.</text>
</comment>
<dbReference type="InterPro" id="IPR001279">
    <property type="entry name" value="Metallo-B-lactamas"/>
</dbReference>
<sequence>MQALSEAQFRAATTGGMPAPELVDRRADGTELWSVAVPMPDSLLAYTLTAVLVAGAGAGAYAGAVTVVDPGWETPETHEHLAAALELIGREPSDIAHIVVTHAHADHLGAADALRRLSGAELLMHEREQTAVDQVRGAAGVDVGVAAGPVIAAWGAPDEATDRLAAQLARTQAHLTLDAPADLLLHDGDRLPIAGADWRVLHTPGHTAGHICLVDGERRVILTGDHLLPTLFPGIGLGLDLRLGDAGEDDPIADYLHALESLAPYDGFDVLPGHGYRFRGLAARRRATAEHVLKRAREVAAALAADPDASIWQVARQLGWSAGWERLSSGPMLASALLQTGLHVRFVRGGGLERD</sequence>
<keyword evidence="3" id="KW-1185">Reference proteome</keyword>
<evidence type="ECO:0000313" key="2">
    <source>
        <dbReference type="EMBL" id="CAG7619559.1"/>
    </source>
</evidence>
<dbReference type="AlphaFoldDB" id="A0A916NIV3"/>
<dbReference type="PANTHER" id="PTHR23131:SF4">
    <property type="entry name" value="METALLO-BETA-LACTAMASE SUPERFAMILY POTEIN"/>
    <property type="match status" value="1"/>
</dbReference>
<dbReference type="RefSeq" id="WP_218116231.1">
    <property type="nucleotide sequence ID" value="NZ_CAJVAP010000033.1"/>
</dbReference>
<evidence type="ECO:0000313" key="3">
    <source>
        <dbReference type="Proteomes" id="UP000693892"/>
    </source>
</evidence>
<dbReference type="PANTHER" id="PTHR23131">
    <property type="entry name" value="ENDORIBONUCLEASE LACTB2"/>
    <property type="match status" value="1"/>
</dbReference>
<dbReference type="GO" id="GO:0004416">
    <property type="term" value="F:hydroxyacylglutathione hydrolase activity"/>
    <property type="evidence" value="ECO:0007669"/>
    <property type="project" value="UniProtKB-EC"/>
</dbReference>
<evidence type="ECO:0000259" key="1">
    <source>
        <dbReference type="SMART" id="SM00849"/>
    </source>
</evidence>
<feature type="domain" description="Metallo-beta-lactamase" evidence="1">
    <location>
        <begin position="47"/>
        <end position="274"/>
    </location>
</feature>
<protein>
    <submittedName>
        <fullName evidence="2">Hydroxyacylglutathione hydrolase</fullName>
        <ecNumber evidence="2">3.1.2.6</ecNumber>
    </submittedName>
</protein>
<organism evidence="2 3">
    <name type="scientific">Leucobacter soli</name>
    <dbReference type="NCBI Taxonomy" id="2812850"/>
    <lineage>
        <taxon>Bacteria</taxon>
        <taxon>Bacillati</taxon>
        <taxon>Actinomycetota</taxon>
        <taxon>Actinomycetes</taxon>
        <taxon>Micrococcales</taxon>
        <taxon>Microbacteriaceae</taxon>
        <taxon>Leucobacter</taxon>
    </lineage>
</organism>